<reference evidence="8" key="1">
    <citation type="submission" date="2016-11" db="UniProtKB">
        <authorList>
            <consortium name="WormBaseParasite"/>
        </authorList>
    </citation>
    <scope>IDENTIFICATION</scope>
</reference>
<comment type="subcellular location">
    <subcellularLocation>
        <location evidence="1">Membrane</location>
        <topology evidence="1">Multi-pass membrane protein</topology>
    </subcellularLocation>
</comment>
<keyword evidence="4 6" id="KW-1133">Transmembrane helix</keyword>
<feature type="transmembrane region" description="Helical" evidence="6">
    <location>
        <begin position="288"/>
        <end position="310"/>
    </location>
</feature>
<evidence type="ECO:0000313" key="8">
    <source>
        <dbReference type="WBParaSite" id="Csp11.Scaffold527.g3109.t1"/>
    </source>
</evidence>
<evidence type="ECO:0000256" key="1">
    <source>
        <dbReference type="ARBA" id="ARBA00004141"/>
    </source>
</evidence>
<dbReference type="Proteomes" id="UP000095282">
    <property type="component" value="Unplaced"/>
</dbReference>
<feature type="transmembrane region" description="Helical" evidence="6">
    <location>
        <begin position="48"/>
        <end position="67"/>
    </location>
</feature>
<dbReference type="PANTHER" id="PTHR22945">
    <property type="entry name" value="SERPENTINE RECEPTOR, CLASS D DELTA"/>
    <property type="match status" value="1"/>
</dbReference>
<keyword evidence="7" id="KW-1185">Reference proteome</keyword>
<evidence type="ECO:0000256" key="6">
    <source>
        <dbReference type="SAM" id="Phobius"/>
    </source>
</evidence>
<evidence type="ECO:0000256" key="3">
    <source>
        <dbReference type="ARBA" id="ARBA00022692"/>
    </source>
</evidence>
<feature type="transmembrane region" description="Helical" evidence="6">
    <location>
        <begin position="138"/>
        <end position="156"/>
    </location>
</feature>
<dbReference type="SUPFAM" id="SSF81321">
    <property type="entry name" value="Family A G protein-coupled receptor-like"/>
    <property type="match status" value="1"/>
</dbReference>
<protein>
    <submittedName>
        <fullName evidence="8">G_PROTEIN_RECEP_F1_2 domain-containing protein</fullName>
    </submittedName>
</protein>
<accession>A0A1I7T7A5</accession>
<evidence type="ECO:0000256" key="4">
    <source>
        <dbReference type="ARBA" id="ARBA00022989"/>
    </source>
</evidence>
<evidence type="ECO:0000256" key="2">
    <source>
        <dbReference type="ARBA" id="ARBA00009166"/>
    </source>
</evidence>
<feature type="transmembrane region" description="Helical" evidence="6">
    <location>
        <begin position="96"/>
        <end position="118"/>
    </location>
</feature>
<feature type="transmembrane region" description="Helical" evidence="6">
    <location>
        <begin position="255"/>
        <end position="276"/>
    </location>
</feature>
<sequence length="341" mass="39443">MMSKMENRLVLILTVFFNFYFLLAIAAQIFLFFLMTKCKVKSLKDMKIYLLNILALQFVSTVSAYMMQCRVVPSSETMALLCYGPCKYFGTVPCQIIFHLLETSLIACATSLIIAFYYRYEILTTNSFTRTAHYKQLVISYFVPLVFLVFEVLSPSDLTKVANELTLLHPNYDIENYVILGYSEVKSVFASIQTILMMLGAYGTPLIAFLFRRKIMKILNSTKSYHAEKIEQTKSMIQVFYLQNPSIRTTEFQGLTLQTLLPLFCYCPGFTYYIYAQYTESSNQIAEFAVSPFGFIYTIFDPLLTIYYVLPYRRTFKSLFVKQNSVSTATAFHSEITRRII</sequence>
<dbReference type="WBParaSite" id="Csp11.Scaffold527.g3109.t1">
    <property type="protein sequence ID" value="Csp11.Scaffold527.g3109.t1"/>
    <property type="gene ID" value="Csp11.Scaffold527.g3109"/>
</dbReference>
<dbReference type="eggNOG" id="ENOG502TFJS">
    <property type="taxonomic scope" value="Eukaryota"/>
</dbReference>
<evidence type="ECO:0000313" key="7">
    <source>
        <dbReference type="Proteomes" id="UP000095282"/>
    </source>
</evidence>
<dbReference type="AlphaFoldDB" id="A0A1I7T7A5"/>
<dbReference type="Pfam" id="PF10317">
    <property type="entry name" value="7TM_GPCR_Srd"/>
    <property type="match status" value="2"/>
</dbReference>
<feature type="transmembrane region" description="Helical" evidence="6">
    <location>
        <begin position="12"/>
        <end position="36"/>
    </location>
</feature>
<proteinExistence type="inferred from homology"/>
<keyword evidence="3 6" id="KW-0812">Transmembrane</keyword>
<feature type="transmembrane region" description="Helical" evidence="6">
    <location>
        <begin position="188"/>
        <end position="211"/>
    </location>
</feature>
<dbReference type="InterPro" id="IPR050920">
    <property type="entry name" value="Nematode_rcpt-like_delta"/>
</dbReference>
<dbReference type="PANTHER" id="PTHR22945:SF91">
    <property type="entry name" value="SERPENTINE RECEPTOR CLASS DELTA-50"/>
    <property type="match status" value="1"/>
</dbReference>
<keyword evidence="5 6" id="KW-0472">Membrane</keyword>
<dbReference type="InterPro" id="IPR019421">
    <property type="entry name" value="7TM_GPCR_serpentine_rcpt_Srd"/>
</dbReference>
<comment type="similarity">
    <text evidence="2">Belongs to the nematode receptor-like protein srd family.</text>
</comment>
<organism evidence="7 8">
    <name type="scientific">Caenorhabditis tropicalis</name>
    <dbReference type="NCBI Taxonomy" id="1561998"/>
    <lineage>
        <taxon>Eukaryota</taxon>
        <taxon>Metazoa</taxon>
        <taxon>Ecdysozoa</taxon>
        <taxon>Nematoda</taxon>
        <taxon>Chromadorea</taxon>
        <taxon>Rhabditida</taxon>
        <taxon>Rhabditina</taxon>
        <taxon>Rhabditomorpha</taxon>
        <taxon>Rhabditoidea</taxon>
        <taxon>Rhabditidae</taxon>
        <taxon>Peloderinae</taxon>
        <taxon>Caenorhabditis</taxon>
    </lineage>
</organism>
<evidence type="ECO:0000256" key="5">
    <source>
        <dbReference type="ARBA" id="ARBA00023136"/>
    </source>
</evidence>
<dbReference type="GO" id="GO:0016020">
    <property type="term" value="C:membrane"/>
    <property type="evidence" value="ECO:0007669"/>
    <property type="project" value="UniProtKB-SubCell"/>
</dbReference>
<name>A0A1I7T7A5_9PELO</name>